<evidence type="ECO:0000313" key="4">
    <source>
        <dbReference type="Proteomes" id="UP001372338"/>
    </source>
</evidence>
<evidence type="ECO:0000256" key="1">
    <source>
        <dbReference type="SAM" id="MobiDB-lite"/>
    </source>
</evidence>
<feature type="signal peptide" evidence="2">
    <location>
        <begin position="1"/>
        <end position="18"/>
    </location>
</feature>
<feature type="region of interest" description="Disordered" evidence="1">
    <location>
        <begin position="56"/>
        <end position="79"/>
    </location>
</feature>
<comment type="caution">
    <text evidence="3">The sequence shown here is derived from an EMBL/GenBank/DDBJ whole genome shotgun (WGS) entry which is preliminary data.</text>
</comment>
<name>A0AAN9P6V8_CROPI</name>
<protein>
    <submittedName>
        <fullName evidence="3">Uncharacterized protein</fullName>
    </submittedName>
</protein>
<keyword evidence="4" id="KW-1185">Reference proteome</keyword>
<proteinExistence type="predicted"/>
<keyword evidence="2" id="KW-0732">Signal</keyword>
<dbReference type="Proteomes" id="UP001372338">
    <property type="component" value="Unassembled WGS sequence"/>
</dbReference>
<evidence type="ECO:0000313" key="3">
    <source>
        <dbReference type="EMBL" id="KAK7287600.1"/>
    </source>
</evidence>
<feature type="compositionally biased region" description="Basic and acidic residues" evidence="1">
    <location>
        <begin position="68"/>
        <end position="79"/>
    </location>
</feature>
<accession>A0AAN9P6V8</accession>
<organism evidence="3 4">
    <name type="scientific">Crotalaria pallida</name>
    <name type="common">Smooth rattlebox</name>
    <name type="synonym">Crotalaria striata</name>
    <dbReference type="NCBI Taxonomy" id="3830"/>
    <lineage>
        <taxon>Eukaryota</taxon>
        <taxon>Viridiplantae</taxon>
        <taxon>Streptophyta</taxon>
        <taxon>Embryophyta</taxon>
        <taxon>Tracheophyta</taxon>
        <taxon>Spermatophyta</taxon>
        <taxon>Magnoliopsida</taxon>
        <taxon>eudicotyledons</taxon>
        <taxon>Gunneridae</taxon>
        <taxon>Pentapetalae</taxon>
        <taxon>rosids</taxon>
        <taxon>fabids</taxon>
        <taxon>Fabales</taxon>
        <taxon>Fabaceae</taxon>
        <taxon>Papilionoideae</taxon>
        <taxon>50 kb inversion clade</taxon>
        <taxon>genistoids sensu lato</taxon>
        <taxon>core genistoids</taxon>
        <taxon>Crotalarieae</taxon>
        <taxon>Crotalaria</taxon>
    </lineage>
</organism>
<dbReference type="EMBL" id="JAYWIO010000001">
    <property type="protein sequence ID" value="KAK7287600.1"/>
    <property type="molecule type" value="Genomic_DNA"/>
</dbReference>
<evidence type="ECO:0000256" key="2">
    <source>
        <dbReference type="SAM" id="SignalP"/>
    </source>
</evidence>
<dbReference type="AlphaFoldDB" id="A0AAN9P6V8"/>
<sequence>MRHRNGIITRSWFPFGFGFGFLGFQTDYDGSGDRAEQQGGRRLHSRAANRSRFFLGGVARKAQGSRNRSGDKGDRYASP</sequence>
<reference evidence="3 4" key="1">
    <citation type="submission" date="2024-01" db="EMBL/GenBank/DDBJ databases">
        <title>The genomes of 5 underutilized Papilionoideae crops provide insights into root nodulation and disease resistanc.</title>
        <authorList>
            <person name="Yuan L."/>
        </authorList>
    </citation>
    <scope>NUCLEOTIDE SEQUENCE [LARGE SCALE GENOMIC DNA]</scope>
    <source>
        <strain evidence="3">ZHUSHIDOU_FW_LH</strain>
        <tissue evidence="3">Leaf</tissue>
    </source>
</reference>
<feature type="chain" id="PRO_5042832639" evidence="2">
    <location>
        <begin position="19"/>
        <end position="79"/>
    </location>
</feature>
<gene>
    <name evidence="3" type="ORF">RIF29_00881</name>
</gene>